<sequence>MNTRIIKLKTPLLFTAFALIGLLTSCDNEEDRWTDVKEDPVTEIVTNLDARRIISFKVTNPGENQAIYSAVNNLEKTITVYLPSYYEYQYLETAITLPEKTTISPAATELIPVFSKTPITYTTKAADGTTSVYTLKIVIQQPKLILNELSTEASTYSVAVTSPLILKGENFVPSYEVTKVFIVDAQGNKKWQMKQWNEGLDIQSFTITYGFIESLSTNVTLEPNTDYWVLMESYNLSVTMKYPIRITK</sequence>
<gene>
    <name evidence="2" type="ORF">BKM63_16015</name>
</gene>
<proteinExistence type="predicted"/>
<organism evidence="2 3">
    <name type="scientific">Flavobacterium johnsoniae</name>
    <name type="common">Cytophaga johnsonae</name>
    <dbReference type="NCBI Taxonomy" id="986"/>
    <lineage>
        <taxon>Bacteria</taxon>
        <taxon>Pseudomonadati</taxon>
        <taxon>Bacteroidota</taxon>
        <taxon>Flavobacteriia</taxon>
        <taxon>Flavobacteriales</taxon>
        <taxon>Flavobacteriaceae</taxon>
        <taxon>Flavobacterium</taxon>
    </lineage>
</organism>
<dbReference type="OrthoDB" id="674886at2"/>
<feature type="signal peptide" evidence="1">
    <location>
        <begin position="1"/>
        <end position="20"/>
    </location>
</feature>
<keyword evidence="1" id="KW-0732">Signal</keyword>
<protein>
    <recommendedName>
        <fullName evidence="4">DUF5018 domain-containing protein</fullName>
    </recommendedName>
</protein>
<dbReference type="Proteomes" id="UP000182826">
    <property type="component" value="Unassembled WGS sequence"/>
</dbReference>
<evidence type="ECO:0000256" key="1">
    <source>
        <dbReference type="SAM" id="SignalP"/>
    </source>
</evidence>
<accession>A0A1J7BNX2</accession>
<name>A0A1J7BNX2_FLAJO</name>
<comment type="caution">
    <text evidence="2">The sequence shown here is derived from an EMBL/GenBank/DDBJ whole genome shotgun (WGS) entry which is preliminary data.</text>
</comment>
<evidence type="ECO:0008006" key="4">
    <source>
        <dbReference type="Google" id="ProtNLM"/>
    </source>
</evidence>
<evidence type="ECO:0000313" key="2">
    <source>
        <dbReference type="EMBL" id="OIV40398.1"/>
    </source>
</evidence>
<feature type="chain" id="PRO_5009643514" description="DUF5018 domain-containing protein" evidence="1">
    <location>
        <begin position="21"/>
        <end position="248"/>
    </location>
</feature>
<dbReference type="AlphaFoldDB" id="A0A1J7BNX2"/>
<dbReference type="PROSITE" id="PS51257">
    <property type="entry name" value="PROKAR_LIPOPROTEIN"/>
    <property type="match status" value="1"/>
</dbReference>
<evidence type="ECO:0000313" key="3">
    <source>
        <dbReference type="Proteomes" id="UP000182826"/>
    </source>
</evidence>
<dbReference type="EMBL" id="MLFK01000009">
    <property type="protein sequence ID" value="OIV40398.1"/>
    <property type="molecule type" value="Genomic_DNA"/>
</dbReference>
<dbReference type="Gene3D" id="2.60.40.2340">
    <property type="match status" value="1"/>
</dbReference>
<reference evidence="2 3" key="1">
    <citation type="submission" date="2016-10" db="EMBL/GenBank/DDBJ databases">
        <title>Draft Genome Sequence of Rhizobacteria Flavobacterium johnsoniae CI04.</title>
        <authorList>
            <person name="Bravo J.I."/>
            <person name="Lozano G.L."/>
            <person name="Handelsman J."/>
        </authorList>
    </citation>
    <scope>NUCLEOTIDE SEQUENCE [LARGE SCALE GENOMIC DNA]</scope>
    <source>
        <strain evidence="2 3">CI04</strain>
    </source>
</reference>
<dbReference type="RefSeq" id="WP_071637599.1">
    <property type="nucleotide sequence ID" value="NZ_MLFK01000009.1"/>
</dbReference>
<keyword evidence="3" id="KW-1185">Reference proteome</keyword>